<keyword evidence="2" id="KW-1185">Reference proteome</keyword>
<dbReference type="AlphaFoldDB" id="A0A2H1YHP4"/>
<name>A0A2H1YHP4_9FLAO</name>
<evidence type="ECO:0000313" key="2">
    <source>
        <dbReference type="Proteomes" id="UP000234211"/>
    </source>
</evidence>
<protein>
    <recommendedName>
        <fullName evidence="3">ABC transporter ATP-binding protein</fullName>
    </recommendedName>
</protein>
<reference evidence="2" key="1">
    <citation type="submission" date="2017-11" db="EMBL/GenBank/DDBJ databases">
        <authorList>
            <person name="Duchaud E."/>
        </authorList>
    </citation>
    <scope>NUCLEOTIDE SEQUENCE [LARGE SCALE GENOMIC DNA]</scope>
    <source>
        <strain evidence="2">Tenacibaculum sp. TNO020</strain>
    </source>
</reference>
<accession>A0A2H1YHP4</accession>
<dbReference type="Gene3D" id="3.40.50.300">
    <property type="entry name" value="P-loop containing nucleotide triphosphate hydrolases"/>
    <property type="match status" value="1"/>
</dbReference>
<sequence>MKIEVNHKTKDFESYRALRVKSLFNVDKADTWKHTAEIPIDNDDWQIGLIIGASGTGKTSLGKSFFKENKIYNPYADWDNSKPIIDCIAPDGSFEEVTAALASVGLGDVPSWLKPFNVLSNGQQFRAGMARLIIDAPDEVVVDEFTSVVDRQIAKIGALAFAKGWRRNKGKKIVLLSPHYDIIEWLQPDWVYNTTTQELKKKNLFPNDQKSNLIFSRQTELTGSILKSIII</sequence>
<dbReference type="RefSeq" id="WP_198912851.1">
    <property type="nucleotide sequence ID" value="NZ_OENF01000034.1"/>
</dbReference>
<dbReference type="EMBL" id="OENF01000034">
    <property type="protein sequence ID" value="SOS74911.1"/>
    <property type="molecule type" value="Genomic_DNA"/>
</dbReference>
<dbReference type="Proteomes" id="UP000234211">
    <property type="component" value="Unassembled WGS sequence"/>
</dbReference>
<proteinExistence type="predicted"/>
<dbReference type="InterPro" id="IPR027417">
    <property type="entry name" value="P-loop_NTPase"/>
</dbReference>
<organism evidence="1 2">
    <name type="scientific">Tenacibaculum piscium</name>
    <dbReference type="NCBI Taxonomy" id="1458515"/>
    <lineage>
        <taxon>Bacteria</taxon>
        <taxon>Pseudomonadati</taxon>
        <taxon>Bacteroidota</taxon>
        <taxon>Flavobacteriia</taxon>
        <taxon>Flavobacteriales</taxon>
        <taxon>Flavobacteriaceae</taxon>
        <taxon>Tenacibaculum</taxon>
    </lineage>
</organism>
<dbReference type="SUPFAM" id="SSF52540">
    <property type="entry name" value="P-loop containing nucleoside triphosphate hydrolases"/>
    <property type="match status" value="1"/>
</dbReference>
<evidence type="ECO:0008006" key="3">
    <source>
        <dbReference type="Google" id="ProtNLM"/>
    </source>
</evidence>
<evidence type="ECO:0000313" key="1">
    <source>
        <dbReference type="EMBL" id="SOS74911.1"/>
    </source>
</evidence>
<gene>
    <name evidence="1" type="ORF">TNO020_40130</name>
</gene>